<dbReference type="RefSeq" id="WP_007693150.1">
    <property type="nucleotide sequence ID" value="NZ_AJRK01000426.1"/>
</dbReference>
<sequence length="67" mass="7394">MPDHYCPDCDVEMEATTATAEGVGDLYIETEREDGILKRLGVESQTPLTALLCPECGLTRFYADIPE</sequence>
<proteinExistence type="predicted"/>
<evidence type="ECO:0000313" key="1">
    <source>
        <dbReference type="EMBL" id="EMA38559.1"/>
    </source>
</evidence>
<dbReference type="Proteomes" id="UP000011566">
    <property type="component" value="Unassembled WGS sequence"/>
</dbReference>
<evidence type="ECO:0000313" key="2">
    <source>
        <dbReference type="Proteomes" id="UP000011566"/>
    </source>
</evidence>
<dbReference type="OrthoDB" id="103460at2157"/>
<name>M0M1V9_9EURY</name>
<dbReference type="PATRIC" id="fig|1132509.6.peg.2076"/>
<comment type="caution">
    <text evidence="1">The sequence shown here is derived from an EMBL/GenBank/DDBJ whole genome shotgun (WGS) entry which is preliminary data.</text>
</comment>
<reference evidence="1 2" key="1">
    <citation type="journal article" date="2014" name="PLoS Genet.">
        <title>Phylogenetically driven sequencing of extremely halophilic archaea reveals strategies for static and dynamic osmo-response.</title>
        <authorList>
            <person name="Becker E.A."/>
            <person name="Seitzer P.M."/>
            <person name="Tritt A."/>
            <person name="Larsen D."/>
            <person name="Krusor M."/>
            <person name="Yao A.I."/>
            <person name="Wu D."/>
            <person name="Madern D."/>
            <person name="Eisen J.A."/>
            <person name="Darling A.E."/>
            <person name="Facciotti M.T."/>
        </authorList>
    </citation>
    <scope>NUCLEOTIDE SEQUENCE [LARGE SCALE GENOMIC DNA]</scope>
    <source>
        <strain evidence="1 2">100A6</strain>
    </source>
</reference>
<gene>
    <name evidence="1" type="ORF">C447_09192</name>
</gene>
<protein>
    <submittedName>
        <fullName evidence="1">Small CPxCG-related zinc finger protein</fullName>
    </submittedName>
</protein>
<accession>M0M1V9</accession>
<dbReference type="AlphaFoldDB" id="M0M1V9"/>
<dbReference type="EMBL" id="AOMB01000029">
    <property type="protein sequence ID" value="EMA38559.1"/>
    <property type="molecule type" value="Genomic_DNA"/>
</dbReference>
<organism evidence="1 2">
    <name type="scientific">Halococcus hamelinensis 100A6</name>
    <dbReference type="NCBI Taxonomy" id="1132509"/>
    <lineage>
        <taxon>Archaea</taxon>
        <taxon>Methanobacteriati</taxon>
        <taxon>Methanobacteriota</taxon>
        <taxon>Stenosarchaea group</taxon>
        <taxon>Halobacteria</taxon>
        <taxon>Halobacteriales</taxon>
        <taxon>Halococcaceae</taxon>
        <taxon>Halococcus</taxon>
    </lineage>
</organism>
<dbReference type="eggNOG" id="arCOG06377">
    <property type="taxonomic scope" value="Archaea"/>
</dbReference>
<keyword evidence="2" id="KW-1185">Reference proteome</keyword>